<evidence type="ECO:0000256" key="2">
    <source>
        <dbReference type="ARBA" id="ARBA00022490"/>
    </source>
</evidence>
<evidence type="ECO:0000256" key="7">
    <source>
        <dbReference type="ARBA" id="ARBA00023069"/>
    </source>
</evidence>
<keyword evidence="7" id="KW-0969">Cilium</keyword>
<evidence type="ECO:0000256" key="6">
    <source>
        <dbReference type="ARBA" id="ARBA00022803"/>
    </source>
</evidence>
<evidence type="ECO:0000256" key="4">
    <source>
        <dbReference type="ARBA" id="ARBA00022737"/>
    </source>
</evidence>
<dbReference type="Gene3D" id="2.130.10.10">
    <property type="entry name" value="YVTN repeat-like/Quinoprotein amine dehydrogenase"/>
    <property type="match status" value="1"/>
</dbReference>
<feature type="region of interest" description="Disordered" evidence="11">
    <location>
        <begin position="425"/>
        <end position="455"/>
    </location>
</feature>
<keyword evidence="5" id="KW-0970">Cilium biogenesis/degradation</keyword>
<dbReference type="InterPro" id="IPR042235">
    <property type="entry name" value="ZP-C_dom"/>
</dbReference>
<keyword evidence="4" id="KW-0677">Repeat</keyword>
<evidence type="ECO:0000259" key="12">
    <source>
        <dbReference type="PROSITE" id="PS51034"/>
    </source>
</evidence>
<dbReference type="Pfam" id="PF15911">
    <property type="entry name" value="Beta-prop_WDR19_2nd"/>
    <property type="match status" value="1"/>
</dbReference>
<dbReference type="InterPro" id="IPR056170">
    <property type="entry name" value="Znf_IFT121-like"/>
</dbReference>
<dbReference type="Proteomes" id="UP001201812">
    <property type="component" value="Unassembled WGS sequence"/>
</dbReference>
<dbReference type="PANTHER" id="PTHR14920:SF0">
    <property type="entry name" value="WD REPEAT DOMAIN 19"/>
    <property type="match status" value="1"/>
</dbReference>
<comment type="subcellular location">
    <subcellularLocation>
        <location evidence="1">Cytoplasm</location>
        <location evidence="1">Cytoskeleton</location>
        <location evidence="1">Cilium basal body</location>
    </subcellularLocation>
</comment>
<dbReference type="GO" id="GO:0060271">
    <property type="term" value="P:cilium assembly"/>
    <property type="evidence" value="ECO:0007669"/>
    <property type="project" value="TreeGrafter"/>
</dbReference>
<dbReference type="InterPro" id="IPR055355">
    <property type="entry name" value="ZP-C"/>
</dbReference>
<accession>A0AAD4N6Q2</accession>
<keyword evidence="2" id="KW-0963">Cytoplasm</keyword>
<proteinExistence type="predicted"/>
<keyword evidence="8" id="KW-1015">Disulfide bond</keyword>
<dbReference type="InterPro" id="IPR011990">
    <property type="entry name" value="TPR-like_helical_dom_sf"/>
</dbReference>
<dbReference type="GO" id="GO:0030991">
    <property type="term" value="C:intraciliary transport particle A"/>
    <property type="evidence" value="ECO:0007669"/>
    <property type="project" value="TreeGrafter"/>
</dbReference>
<evidence type="ECO:0000256" key="10">
    <source>
        <dbReference type="ARBA" id="ARBA00023273"/>
    </source>
</evidence>
<evidence type="ECO:0000256" key="8">
    <source>
        <dbReference type="ARBA" id="ARBA00023157"/>
    </source>
</evidence>
<feature type="compositionally biased region" description="Low complexity" evidence="11">
    <location>
        <begin position="382"/>
        <end position="399"/>
    </location>
</feature>
<dbReference type="InterPro" id="IPR040379">
    <property type="entry name" value="WDR19/dyf-2"/>
</dbReference>
<dbReference type="SUPFAM" id="SSF50978">
    <property type="entry name" value="WD40 repeat-like"/>
    <property type="match status" value="2"/>
</dbReference>
<keyword evidence="6" id="KW-0802">TPR repeat</keyword>
<evidence type="ECO:0000256" key="11">
    <source>
        <dbReference type="SAM" id="MobiDB-lite"/>
    </source>
</evidence>
<dbReference type="Gene3D" id="1.25.40.470">
    <property type="match status" value="2"/>
</dbReference>
<dbReference type="GO" id="GO:0035721">
    <property type="term" value="P:intraciliary retrograde transport"/>
    <property type="evidence" value="ECO:0007669"/>
    <property type="project" value="InterPro"/>
</dbReference>
<dbReference type="EMBL" id="JAKKPZ010000009">
    <property type="protein sequence ID" value="KAI1717115.1"/>
    <property type="molecule type" value="Genomic_DNA"/>
</dbReference>
<name>A0AAD4N6Q2_9BILA</name>
<keyword evidence="3" id="KW-0853">WD repeat</keyword>
<dbReference type="Gene3D" id="2.60.40.4100">
    <property type="entry name" value="Zona pellucida, ZP-C domain"/>
    <property type="match status" value="1"/>
</dbReference>
<dbReference type="SMART" id="SM00241">
    <property type="entry name" value="ZP"/>
    <property type="match status" value="1"/>
</dbReference>
<keyword evidence="14" id="KW-1185">Reference proteome</keyword>
<reference evidence="13" key="1">
    <citation type="submission" date="2022-01" db="EMBL/GenBank/DDBJ databases">
        <title>Genome Sequence Resource for Two Populations of Ditylenchus destructor, the Migratory Endoparasitic Phytonematode.</title>
        <authorList>
            <person name="Zhang H."/>
            <person name="Lin R."/>
            <person name="Xie B."/>
        </authorList>
    </citation>
    <scope>NUCLEOTIDE SEQUENCE</scope>
    <source>
        <strain evidence="13">BazhouSP</strain>
    </source>
</reference>
<keyword evidence="9" id="KW-0206">Cytoskeleton</keyword>
<dbReference type="GO" id="GO:0005929">
    <property type="term" value="C:cilium"/>
    <property type="evidence" value="ECO:0007669"/>
    <property type="project" value="UniProtKB-ARBA"/>
</dbReference>
<feature type="domain" description="ZP" evidence="12">
    <location>
        <begin position="80"/>
        <end position="612"/>
    </location>
</feature>
<dbReference type="InterPro" id="IPR001507">
    <property type="entry name" value="ZP_dom"/>
</dbReference>
<dbReference type="Pfam" id="PF00100">
    <property type="entry name" value="Zona_pellucida"/>
    <property type="match status" value="1"/>
</dbReference>
<evidence type="ECO:0000256" key="3">
    <source>
        <dbReference type="ARBA" id="ARBA00022574"/>
    </source>
</evidence>
<dbReference type="FunFam" id="1.25.40.470:FF:000009">
    <property type="entry name" value="WD repeat-containing protein 19 isoform X1"/>
    <property type="match status" value="1"/>
</dbReference>
<gene>
    <name evidence="13" type="ORF">DdX_06845</name>
</gene>
<evidence type="ECO:0000256" key="1">
    <source>
        <dbReference type="ARBA" id="ARBA00004120"/>
    </source>
</evidence>
<dbReference type="Pfam" id="PF23389">
    <property type="entry name" value="Beta-prop_WDR19_1st"/>
    <property type="match status" value="1"/>
</dbReference>
<evidence type="ECO:0000256" key="5">
    <source>
        <dbReference type="ARBA" id="ARBA00022794"/>
    </source>
</evidence>
<dbReference type="PANTHER" id="PTHR14920">
    <property type="entry name" value="OSMOTIC AVOIDANCE ABNORMAL PROTEIN 1/WD REPEAT MEMBRANE PROTEIN"/>
    <property type="match status" value="1"/>
</dbReference>
<evidence type="ECO:0000313" key="14">
    <source>
        <dbReference type="Proteomes" id="UP001201812"/>
    </source>
</evidence>
<dbReference type="InterPro" id="IPR039468">
    <property type="entry name" value="WDR19_WD40_rpt"/>
</dbReference>
<comment type="caution">
    <text evidence="13">The sequence shown here is derived from an EMBL/GenBank/DDBJ whole genome shotgun (WGS) entry which is preliminary data.</text>
</comment>
<feature type="region of interest" description="Disordered" evidence="11">
    <location>
        <begin position="365"/>
        <end position="409"/>
    </location>
</feature>
<dbReference type="InterPro" id="IPR036322">
    <property type="entry name" value="WD40_repeat_dom_sf"/>
</dbReference>
<dbReference type="PROSITE" id="PS51034">
    <property type="entry name" value="ZP_2"/>
    <property type="match status" value="1"/>
</dbReference>
<organism evidence="13 14">
    <name type="scientific">Ditylenchus destructor</name>
    <dbReference type="NCBI Taxonomy" id="166010"/>
    <lineage>
        <taxon>Eukaryota</taxon>
        <taxon>Metazoa</taxon>
        <taxon>Ecdysozoa</taxon>
        <taxon>Nematoda</taxon>
        <taxon>Chromadorea</taxon>
        <taxon>Rhabditida</taxon>
        <taxon>Tylenchina</taxon>
        <taxon>Tylenchomorpha</taxon>
        <taxon>Sphaerularioidea</taxon>
        <taxon>Anguinidae</taxon>
        <taxon>Anguininae</taxon>
        <taxon>Ditylenchus</taxon>
    </lineage>
</organism>
<evidence type="ECO:0000256" key="9">
    <source>
        <dbReference type="ARBA" id="ARBA00023212"/>
    </source>
</evidence>
<dbReference type="GO" id="GO:0008104">
    <property type="term" value="P:intracellular protein localization"/>
    <property type="evidence" value="ECO:0007669"/>
    <property type="project" value="UniProtKB-ARBA"/>
</dbReference>
<dbReference type="InterPro" id="IPR057855">
    <property type="entry name" value="Beta-prop_WDR19_1st"/>
</dbReference>
<sequence>MEFPKFYYVANAVIFFYICSSIQPAKTQLFSAVPISPVGSSPLSSYPPAISSYVKTQHSLDPTESLPMGIMPQVAEVSAMCMAGGGGMHAHISFDRPFSGRIYSIGYGNVHECIYYNGFYTKSVLFSIPLTGCGTRTTKNTRQIVDMIENRVYVQMDKYTLSAGDRKYAFVCELAPTPDDYARQSGTGFSGTGLGNPIEALPGNVNEIRRRPVSNPSLPFAMPPIQPIVPQNAPKDYLFSPAKTSVLDPSFPKSIQPATLLYANKQWHIPPENVLSNFKNTGHRFAAMPHIPHPNGVGQNGNYFPTVIVPVVPNAGKEIDPFGTSNIFNDNTRNLEKEINDLNNGLLTVDDKELVLGHRTSYSTTPADPFNIGETTHKPSEETTTIRSTTSTYPPTTTEIAESTTHDDHGSVWSVVPLFPKTPEPEEFGDANPLGATLTVGSGTGARKDSPSTQAPVRMYANQKTESDLSSLTDVDRSIYLEIRRGGTTPENSSRVDGVVKIGEPIMLVVHARAPSKDPKQYSIFVHSCYSSDGSDASHIQLIDHSGCAVHPQVIGSMQRQHAKYDPKEIIYYFTMKAFKFPINNDVFFFCSVDISPDYNFPELCSENDSTRRRLARRELVPVREAYLNNEADMVHNSRLTTVATDPRKEKVSSIEHEEKSGFEVKIVSQNVSVQLEPETWNDTDFVMIKGISEQSLGSITPLSSGNAAKLLTQNFEELLFREQANTQVFGDGPVVFEWRPGGNHVAVAGTSGLVRIYSRYGDVVEEFSINESVSFVKWDREGELLAVITTTHPPNSASANSSANAKATSTAMVLYEFSASHVHTIDISVGAKASSTLVVWSPVQPLLLLGDSRGNIILFNHRTSRKVPIVGKHQRAVRTGDFSIDGSMFGLGSDDQTITINSSETGDTLKTFSCNGEIDCLQFTRFRRIEGLRGGGSATDGRADRAEDFISAIVGKKNLMIVRLNEPENPTNLQFQDRYGNITMTCWFGNGSVLIGFERGFIVCLSAEKASEVSQEVFSLQEYKGHLASLCVNTSLGKLYSIGDNLLKIRELNELSEVSDMVDVDSEDKGLVHISASDDGTLTAVSGKSGSFSVYLTKLPVVAAAYQSTIGVLSSLTEVTIYRDGDGQPSLTINVKVEPSLIAVGPEHVVVALNNRAWFYEIRRNSHTMVYEHDYLMTVTKIRLNREFVMAELDGKVHLHKLPLPQTDQEETQATVEWMDSKIFPESGTQEQPQFQDKNTEIAGGGKICAADLSEKFLVYTTMGRYILYFSLEHSRTVSDYKHTCQPRAVFAESQGIRLCFLDERHDAYIYSPIDDLLTKIPQTGPLLHYKCCLWETFTIDRDSFVVSDGSSMHVFVVSRNMTKPDQEQILNHIGTVPIPFGNFPVMLSKGIVYCHTHNGRVNTVLLKTHKTDTVFEGKPPHELKEMLQQSLTLKRWRNAWRICDHLKDKASWQVFSHAALEDMNIDLAIRIFRFVGDVGMVWRLEELLYVEDQLTLAGHVTALLGQDYELADQLFCRSKEPIHALEMRRDIQHWDRALELARQTAPEEIPHISKEYAMQLEFLGKHEEALRHYEQALIEKFDPKLDDEVKVAEREEHNSACKSGIARMSLRVGDLRKGVQTALEIPGRIAKRDCGLILEQLRQFDEAGRLYEAGLFYDRAVASYLRAKDWVKVNELIGQVRSPKILCQYGKILVNEKKYERAYEVYSKARDYENMISLLLKHLNKPEEAVRMAQESRSIEGAKMVAKFFSELGNNESAIEFLVLSQCFQEAYELAEQCDRMDIYARALSTTVGATENQNKKSVPVPDNIAQLFAQLVDYYTQHSPNPLMAGKFAGMAKNYVLAMHHLTQVNTSGKASSEDEDSAIQLAVEFAAESQDRGLIYKLIDYLLGETDGVPKNPKFLFQFYVRLKMYPEAAKTAIIIAQDQQNKGFYKTAHDLLFGMYRTLTIQKIHIPAEMENNLQLLHSYNIVKGLIRRGDNYTAARLLIRVSDNISQFPMHSVPILTSTVITCTKAGFKASAFKFASQLLQPNYRQKIDEKYKRKIETVVRKSDRNALDTEGRLSPCPQCTTQMDEFNLTCTECKSTIPYCIVTGRHVVDTDFALCSACSFPGYFSEFNKLISLEENCPMCHEKLGNIIPSNYIDYINSLEIQT</sequence>
<dbReference type="SUPFAM" id="SSF48452">
    <property type="entry name" value="TPR-like"/>
    <property type="match status" value="1"/>
</dbReference>
<dbReference type="Pfam" id="PF23145">
    <property type="entry name" value="Zf_2nd_IFT121"/>
    <property type="match status" value="1"/>
</dbReference>
<evidence type="ECO:0000313" key="13">
    <source>
        <dbReference type="EMBL" id="KAI1717115.1"/>
    </source>
</evidence>
<dbReference type="InterPro" id="IPR015943">
    <property type="entry name" value="WD40/YVTN_repeat-like_dom_sf"/>
</dbReference>
<keyword evidence="10" id="KW-0966">Cell projection</keyword>
<protein>
    <submittedName>
        <fullName evidence="13">WD domain, g-beta repeat domain-containing protein</fullName>
    </submittedName>
</protein>